<dbReference type="GO" id="GO:0006629">
    <property type="term" value="P:lipid metabolic process"/>
    <property type="evidence" value="ECO:0007669"/>
    <property type="project" value="TreeGrafter"/>
</dbReference>
<sequence length="500" mass="56060">MRTQILFKTLLRFIILVSFQFGFTQNIQVKSLPDEPGERKATSIVKLLGIPLNNVSISVVYGTDSLEVKNAFILNKKNPSKYFETKASLKDLKNGTVEATVVFPHSGLEPKPREKIFTNGTKVYFSWARTHIPNGATEELTINSPVSSFVMPRPLTIAYMGDSYASGEGGKGDEPWENDACHRSNNSGGILAIKKLIRERKDVAFDYVNTTCSGARVIDFFLVAQPVDPSKNATKQDKQLDIVKSWLSRKKYDGLDILLADGGGNDIGFGNLVGSGLLSFFRELRTDKALNQELNTALDNLPDVYESFMNFLNAEITPSKIVWMNYPNPLIGEGDRLCYQHPSACWGILENQIANEDWEFINNNIFKKLNDRVAEAATLHGWDLVDVSKKANGFGVCNCEGYFNTLGQSIMRQGDERGTFHPNMRGFNIIYKEAVYKKLDANVDAIFKDRRMLAIKKAKEAAKAKIKLQNNKKKELTLINNQSNFSDKIKPIQKVSIESK</sequence>
<gene>
    <name evidence="3" type="ORF">GOQ30_03120</name>
</gene>
<dbReference type="Proteomes" id="UP000431264">
    <property type="component" value="Unassembled WGS sequence"/>
</dbReference>
<feature type="active site" evidence="1">
    <location>
        <position position="421"/>
    </location>
</feature>
<organism evidence="3 4">
    <name type="scientific">Flavobacterium profundi</name>
    <dbReference type="NCBI Taxonomy" id="1774945"/>
    <lineage>
        <taxon>Bacteria</taxon>
        <taxon>Pseudomonadati</taxon>
        <taxon>Bacteroidota</taxon>
        <taxon>Flavobacteriia</taxon>
        <taxon>Flavobacteriales</taxon>
        <taxon>Flavobacteriaceae</taxon>
        <taxon>Flavobacterium</taxon>
    </lineage>
</organism>
<dbReference type="SUPFAM" id="SSF52266">
    <property type="entry name" value="SGNH hydrolase"/>
    <property type="match status" value="1"/>
</dbReference>
<dbReference type="InterPro" id="IPR036514">
    <property type="entry name" value="SGNH_hydro_sf"/>
</dbReference>
<dbReference type="EMBL" id="WQLW01000002">
    <property type="protein sequence ID" value="MVO08155.1"/>
    <property type="molecule type" value="Genomic_DNA"/>
</dbReference>
<comment type="caution">
    <text evidence="3">The sequence shown here is derived from an EMBL/GenBank/DDBJ whole genome shotgun (WGS) entry which is preliminary data.</text>
</comment>
<feature type="disulfide bond" evidence="2">
    <location>
        <begin position="181"/>
        <end position="212"/>
    </location>
</feature>
<accession>A0A6I4IEX0</accession>
<dbReference type="Gene3D" id="3.40.50.1110">
    <property type="entry name" value="SGNH hydrolase"/>
    <property type="match status" value="1"/>
</dbReference>
<evidence type="ECO:0000256" key="2">
    <source>
        <dbReference type="PIRSR" id="PIRSR637460-2"/>
    </source>
</evidence>
<name>A0A6I4IEX0_9FLAO</name>
<evidence type="ECO:0000256" key="1">
    <source>
        <dbReference type="PIRSR" id="PIRSR637460-1"/>
    </source>
</evidence>
<proteinExistence type="predicted"/>
<feature type="active site" description="Nucleophile" evidence="1">
    <location>
        <position position="163"/>
    </location>
</feature>
<evidence type="ECO:0000313" key="3">
    <source>
        <dbReference type="EMBL" id="MVO08155.1"/>
    </source>
</evidence>
<dbReference type="RefSeq" id="WP_140996556.1">
    <property type="nucleotide sequence ID" value="NZ_VDCZ01000002.1"/>
</dbReference>
<evidence type="ECO:0000313" key="4">
    <source>
        <dbReference type="Proteomes" id="UP000431264"/>
    </source>
</evidence>
<dbReference type="PANTHER" id="PTHR37981:SF1">
    <property type="entry name" value="SGNH HYDROLASE-TYPE ESTERASE DOMAIN-CONTAINING PROTEIN"/>
    <property type="match status" value="1"/>
</dbReference>
<protein>
    <submittedName>
        <fullName evidence="3">Uncharacterized protein</fullName>
    </submittedName>
</protein>
<reference evidence="4" key="1">
    <citation type="submission" date="2019-05" db="EMBL/GenBank/DDBJ databases">
        <title>Flavobacterium profundi sp. nov., isolated from a deep-sea seamount.</title>
        <authorList>
            <person name="Zhang D.-C."/>
        </authorList>
    </citation>
    <scope>NUCLEOTIDE SEQUENCE [LARGE SCALE GENOMIC DNA]</scope>
    <source>
        <strain evidence="4">TP390</strain>
    </source>
</reference>
<keyword evidence="2" id="KW-1015">Disulfide bond</keyword>
<feature type="disulfide bond" evidence="2">
    <location>
        <begin position="338"/>
        <end position="397"/>
    </location>
</feature>
<dbReference type="AlphaFoldDB" id="A0A6I4IEX0"/>
<dbReference type="GO" id="GO:0016788">
    <property type="term" value="F:hydrolase activity, acting on ester bonds"/>
    <property type="evidence" value="ECO:0007669"/>
    <property type="project" value="InterPro"/>
</dbReference>
<dbReference type="PANTHER" id="PTHR37981">
    <property type="entry name" value="LIPASE 2"/>
    <property type="match status" value="1"/>
</dbReference>
<dbReference type="OrthoDB" id="7583701at2"/>
<dbReference type="InterPro" id="IPR037460">
    <property type="entry name" value="SEST-like"/>
</dbReference>
<keyword evidence="4" id="KW-1185">Reference proteome</keyword>